<dbReference type="Pfam" id="PF11701">
    <property type="entry name" value="UNC45-central"/>
    <property type="match status" value="1"/>
</dbReference>
<name>A0A5C3NGZ0_9AGAM</name>
<reference evidence="4 5" key="1">
    <citation type="journal article" date="2019" name="Nat. Ecol. Evol.">
        <title>Megaphylogeny resolves global patterns of mushroom evolution.</title>
        <authorList>
            <person name="Varga T."/>
            <person name="Krizsan K."/>
            <person name="Foldi C."/>
            <person name="Dima B."/>
            <person name="Sanchez-Garcia M."/>
            <person name="Sanchez-Ramirez S."/>
            <person name="Szollosi G.J."/>
            <person name="Szarkandi J.G."/>
            <person name="Papp V."/>
            <person name="Albert L."/>
            <person name="Andreopoulos W."/>
            <person name="Angelini C."/>
            <person name="Antonin V."/>
            <person name="Barry K.W."/>
            <person name="Bougher N.L."/>
            <person name="Buchanan P."/>
            <person name="Buyck B."/>
            <person name="Bense V."/>
            <person name="Catcheside P."/>
            <person name="Chovatia M."/>
            <person name="Cooper J."/>
            <person name="Damon W."/>
            <person name="Desjardin D."/>
            <person name="Finy P."/>
            <person name="Geml J."/>
            <person name="Haridas S."/>
            <person name="Hughes K."/>
            <person name="Justo A."/>
            <person name="Karasinski D."/>
            <person name="Kautmanova I."/>
            <person name="Kiss B."/>
            <person name="Kocsube S."/>
            <person name="Kotiranta H."/>
            <person name="LaButti K.M."/>
            <person name="Lechner B.E."/>
            <person name="Liimatainen K."/>
            <person name="Lipzen A."/>
            <person name="Lukacs Z."/>
            <person name="Mihaltcheva S."/>
            <person name="Morgado L.N."/>
            <person name="Niskanen T."/>
            <person name="Noordeloos M.E."/>
            <person name="Ohm R.A."/>
            <person name="Ortiz-Santana B."/>
            <person name="Ovrebo C."/>
            <person name="Racz N."/>
            <person name="Riley R."/>
            <person name="Savchenko A."/>
            <person name="Shiryaev A."/>
            <person name="Soop K."/>
            <person name="Spirin V."/>
            <person name="Szebenyi C."/>
            <person name="Tomsovsky M."/>
            <person name="Tulloss R.E."/>
            <person name="Uehling J."/>
            <person name="Grigoriev I.V."/>
            <person name="Vagvolgyi C."/>
            <person name="Papp T."/>
            <person name="Martin F.M."/>
            <person name="Miettinen O."/>
            <person name="Hibbett D.S."/>
            <person name="Nagy L.G."/>
        </authorList>
    </citation>
    <scope>NUCLEOTIDE SEQUENCE [LARGE SCALE GENOMIC DNA]</scope>
    <source>
        <strain evidence="4 5">OMC1185</strain>
    </source>
</reference>
<organism evidence="4 5">
    <name type="scientific">Heliocybe sulcata</name>
    <dbReference type="NCBI Taxonomy" id="5364"/>
    <lineage>
        <taxon>Eukaryota</taxon>
        <taxon>Fungi</taxon>
        <taxon>Dikarya</taxon>
        <taxon>Basidiomycota</taxon>
        <taxon>Agaricomycotina</taxon>
        <taxon>Agaricomycetes</taxon>
        <taxon>Gloeophyllales</taxon>
        <taxon>Gloeophyllaceae</taxon>
        <taxon>Heliocybe</taxon>
    </lineage>
</organism>
<dbReference type="SUPFAM" id="SSF48371">
    <property type="entry name" value="ARM repeat"/>
    <property type="match status" value="1"/>
</dbReference>
<dbReference type="Gene3D" id="1.25.10.10">
    <property type="entry name" value="Leucine-rich Repeat Variant"/>
    <property type="match status" value="2"/>
</dbReference>
<feature type="domain" description="UNC-45/Cro1/She4 central" evidence="3">
    <location>
        <begin position="43"/>
        <end position="200"/>
    </location>
</feature>
<dbReference type="Proteomes" id="UP000305948">
    <property type="component" value="Unassembled WGS sequence"/>
</dbReference>
<keyword evidence="2" id="KW-0963">Cytoplasm</keyword>
<sequence>MSQPATTEEIDEVLDALVRRCSSQKEPAKVAISSEELSSLRNAFLPSQSSHTRAKSFVALSAFCQVVQSSRKTTTGAGDSVAEDLAKIFSSNVQDGLADTKEDDVVSSISLLAALFQVRAEAASIIFREEGVIAGLMDALEICPSDSVALEVAHTFSQACGHKPCREALPTHVVQWLKSSSRQTRKPSLRAAAAVALVKLARGTLSDSDSSKIVETQVDQKEQMDLVDFMKDMTISGADHGALSDAIEGLVYMSTEAAVKEMLSQDLSFWKQLFSYIPKRKIDDTPTSMPSSILYGIVAVALNVCAYKPRFTEEETQMLKLRRLANAGKSAETQEDLLDDDSHVKARCQRLVQLGLTGALSAIVRVTESQGVRTAVGRTILHLVEDKENRGKVLQEGGGKALTVIIRARMTEAQKDKSAHSRHAALDPSDLQAIQALAKLAITSAPFQVFGPGETVLYDTIRPLSQLVLHPSANLLQRFEGMMALTNLSSASAEVATRIAAADGLLNKVELLLLEEHTLVRRAAMELICNLLAGSEDLFDKYSGSTSKIQVLLALSDVDDIPTRLAASGGLAQVTASPAACAKLLTLQNERHRVLQLFTQLVNPSADSYEEQADPGLVHRGVVCVRNFLMSVGQDSIKQLSSDIMAAKLPRALVVVAQKYQNTSNTPVLVPTAEALKLLLESGIEVSV</sequence>
<dbReference type="InterPro" id="IPR016024">
    <property type="entry name" value="ARM-type_fold"/>
</dbReference>
<evidence type="ECO:0000256" key="1">
    <source>
        <dbReference type="ARBA" id="ARBA00004496"/>
    </source>
</evidence>
<evidence type="ECO:0000313" key="4">
    <source>
        <dbReference type="EMBL" id="TFK56620.1"/>
    </source>
</evidence>
<keyword evidence="5" id="KW-1185">Reference proteome</keyword>
<dbReference type="PANTHER" id="PTHR45994">
    <property type="entry name" value="FI21225P1"/>
    <property type="match status" value="1"/>
</dbReference>
<dbReference type="InterPro" id="IPR024660">
    <property type="entry name" value="UCS_central_dom"/>
</dbReference>
<proteinExistence type="predicted"/>
<evidence type="ECO:0000256" key="2">
    <source>
        <dbReference type="ARBA" id="ARBA00022490"/>
    </source>
</evidence>
<comment type="subcellular location">
    <subcellularLocation>
        <location evidence="1">Cytoplasm</location>
    </subcellularLocation>
</comment>
<accession>A0A5C3NGZ0</accession>
<dbReference type="AlphaFoldDB" id="A0A5C3NGZ0"/>
<dbReference type="OrthoDB" id="199930at2759"/>
<dbReference type="InterPro" id="IPR011989">
    <property type="entry name" value="ARM-like"/>
</dbReference>
<evidence type="ECO:0000313" key="5">
    <source>
        <dbReference type="Proteomes" id="UP000305948"/>
    </source>
</evidence>
<protein>
    <submittedName>
        <fullName evidence="4">ARM repeat-containing protein</fullName>
    </submittedName>
</protein>
<dbReference type="STRING" id="5364.A0A5C3NGZ0"/>
<dbReference type="PANTHER" id="PTHR45994:SF1">
    <property type="entry name" value="FI21225P1"/>
    <property type="match status" value="1"/>
</dbReference>
<dbReference type="GO" id="GO:0005737">
    <property type="term" value="C:cytoplasm"/>
    <property type="evidence" value="ECO:0007669"/>
    <property type="project" value="UniProtKB-SubCell"/>
</dbReference>
<dbReference type="EMBL" id="ML213503">
    <property type="protein sequence ID" value="TFK56620.1"/>
    <property type="molecule type" value="Genomic_DNA"/>
</dbReference>
<dbReference type="GO" id="GO:0051879">
    <property type="term" value="F:Hsp90 protein binding"/>
    <property type="evidence" value="ECO:0007669"/>
    <property type="project" value="TreeGrafter"/>
</dbReference>
<gene>
    <name evidence="4" type="ORF">OE88DRAFT_40443</name>
</gene>
<evidence type="ECO:0000259" key="3">
    <source>
        <dbReference type="Pfam" id="PF11701"/>
    </source>
</evidence>